<organism evidence="7 8">
    <name type="scientific">Mediterraneibacter catenae</name>
    <dbReference type="NCBI Taxonomy" id="2594882"/>
    <lineage>
        <taxon>Bacteria</taxon>
        <taxon>Bacillati</taxon>
        <taxon>Bacillota</taxon>
        <taxon>Clostridia</taxon>
        <taxon>Lachnospirales</taxon>
        <taxon>Lachnospiraceae</taxon>
        <taxon>Mediterraneibacter</taxon>
    </lineage>
</organism>
<feature type="transmembrane region" description="Helical" evidence="6">
    <location>
        <begin position="343"/>
        <end position="366"/>
    </location>
</feature>
<protein>
    <submittedName>
        <fullName evidence="7">MFS transporter</fullName>
    </submittedName>
</protein>
<dbReference type="PANTHER" id="PTHR23513:SF6">
    <property type="entry name" value="MAJOR FACILITATOR SUPERFAMILY ASSOCIATED DOMAIN-CONTAINING PROTEIN"/>
    <property type="match status" value="1"/>
</dbReference>
<accession>A0A5M9I0W8</accession>
<evidence type="ECO:0000313" key="8">
    <source>
        <dbReference type="Proteomes" id="UP000322025"/>
    </source>
</evidence>
<dbReference type="AlphaFoldDB" id="A0A5M9I0W8"/>
<dbReference type="EMBL" id="VMSO01000009">
    <property type="protein sequence ID" value="KAA8501389.1"/>
    <property type="molecule type" value="Genomic_DNA"/>
</dbReference>
<reference evidence="7" key="1">
    <citation type="submission" date="2019-07" db="EMBL/GenBank/DDBJ databases">
        <authorList>
            <person name="Wongkuna S."/>
            <person name="Scaria J."/>
        </authorList>
    </citation>
    <scope>NUCLEOTIDE SEQUENCE [LARGE SCALE GENOMIC DNA]</scope>
    <source>
        <strain evidence="7">SW178</strain>
    </source>
</reference>
<dbReference type="RefSeq" id="WP_033124598.1">
    <property type="nucleotide sequence ID" value="NZ_VMSO01000009.1"/>
</dbReference>
<evidence type="ECO:0000256" key="1">
    <source>
        <dbReference type="ARBA" id="ARBA00004651"/>
    </source>
</evidence>
<dbReference type="CDD" id="cd06173">
    <property type="entry name" value="MFS_MefA_like"/>
    <property type="match status" value="1"/>
</dbReference>
<dbReference type="Proteomes" id="UP000322025">
    <property type="component" value="Unassembled WGS sequence"/>
</dbReference>
<dbReference type="GO" id="GO:0005886">
    <property type="term" value="C:plasma membrane"/>
    <property type="evidence" value="ECO:0007669"/>
    <property type="project" value="UniProtKB-SubCell"/>
</dbReference>
<gene>
    <name evidence="7" type="ORF">FNY66_08610</name>
</gene>
<feature type="transmembrane region" description="Helical" evidence="6">
    <location>
        <begin position="172"/>
        <end position="191"/>
    </location>
</feature>
<keyword evidence="8" id="KW-1185">Reference proteome</keyword>
<feature type="transmembrane region" description="Helical" evidence="6">
    <location>
        <begin position="378"/>
        <end position="399"/>
    </location>
</feature>
<comment type="caution">
    <text evidence="7">The sequence shown here is derived from an EMBL/GenBank/DDBJ whole genome shotgun (WGS) entry which is preliminary data.</text>
</comment>
<keyword evidence="5 6" id="KW-0472">Membrane</keyword>
<comment type="subcellular location">
    <subcellularLocation>
        <location evidence="1">Cell membrane</location>
        <topology evidence="1">Multi-pass membrane protein</topology>
    </subcellularLocation>
</comment>
<evidence type="ECO:0000256" key="2">
    <source>
        <dbReference type="ARBA" id="ARBA00022475"/>
    </source>
</evidence>
<feature type="transmembrane region" description="Helical" evidence="6">
    <location>
        <begin position="149"/>
        <end position="166"/>
    </location>
</feature>
<keyword evidence="2" id="KW-1003">Cell membrane</keyword>
<evidence type="ECO:0000313" key="7">
    <source>
        <dbReference type="EMBL" id="KAA8501389.1"/>
    </source>
</evidence>
<dbReference type="Gene3D" id="1.20.1250.20">
    <property type="entry name" value="MFS general substrate transporter like domains"/>
    <property type="match status" value="1"/>
</dbReference>
<evidence type="ECO:0000256" key="3">
    <source>
        <dbReference type="ARBA" id="ARBA00022692"/>
    </source>
</evidence>
<keyword evidence="3 6" id="KW-0812">Transmembrane</keyword>
<dbReference type="SUPFAM" id="SSF103473">
    <property type="entry name" value="MFS general substrate transporter"/>
    <property type="match status" value="1"/>
</dbReference>
<dbReference type="GO" id="GO:0022857">
    <property type="term" value="F:transmembrane transporter activity"/>
    <property type="evidence" value="ECO:0007669"/>
    <property type="project" value="InterPro"/>
</dbReference>
<dbReference type="InterPro" id="IPR036259">
    <property type="entry name" value="MFS_trans_sf"/>
</dbReference>
<feature type="transmembrane region" description="Helical" evidence="6">
    <location>
        <begin position="294"/>
        <end position="323"/>
    </location>
</feature>
<dbReference type="OrthoDB" id="9775268at2"/>
<name>A0A5M9I0W8_9FIRM</name>
<evidence type="ECO:0000256" key="4">
    <source>
        <dbReference type="ARBA" id="ARBA00022989"/>
    </source>
</evidence>
<evidence type="ECO:0000256" key="6">
    <source>
        <dbReference type="SAM" id="Phobius"/>
    </source>
</evidence>
<evidence type="ECO:0000256" key="5">
    <source>
        <dbReference type="ARBA" id="ARBA00023136"/>
    </source>
</evidence>
<feature type="transmembrane region" description="Helical" evidence="6">
    <location>
        <begin position="263"/>
        <end position="282"/>
    </location>
</feature>
<feature type="transmembrane region" description="Helical" evidence="6">
    <location>
        <begin position="222"/>
        <end position="243"/>
    </location>
</feature>
<feature type="transmembrane region" description="Helical" evidence="6">
    <location>
        <begin position="12"/>
        <end position="37"/>
    </location>
</feature>
<dbReference type="Pfam" id="PF07690">
    <property type="entry name" value="MFS_1"/>
    <property type="match status" value="1"/>
</dbReference>
<dbReference type="InterPro" id="IPR011701">
    <property type="entry name" value="MFS"/>
</dbReference>
<proteinExistence type="predicted"/>
<sequence length="416" mass="44767">MTTETKFWKKKYFTMLAGQSVSLITSGILQMSIIFYLTAKTNSAMVLSIATLMGFLPQAVIGPFAGTFVDRHSRKGVMIGADLMIAATGGFLAVVSIFMELPIWLIMLVLFVRSIGNAFHSPASSAVTPLMVPQDQLTKCAGYNQTMQAAVSLISPAAAAFLYSVWSLSTIILLDIIGAVLACGVVVVLSIPNPPICTGESQNSFFRDMKEGYFELKKNKGLFALLWIGTAYMFFFMPISALYPLMSMGYFRGTPTHASIAEIAFAGGMLAGGILLSVWGGFKNRIFSIGLSVLVMGVSIAISGLLPTNAFFIFVICCTVMGLTSPFYGVQNALFQEQLPPEYLGRVFSLLGSVMSFAMPLGLLCSGIFAERIGVEKWFLLCGIGIIAVAVLVFILPVLRNVDCQSPNSFACKSGD</sequence>
<dbReference type="PANTHER" id="PTHR23513">
    <property type="entry name" value="INTEGRAL MEMBRANE EFFLUX PROTEIN-RELATED"/>
    <property type="match status" value="1"/>
</dbReference>
<keyword evidence="4 6" id="KW-1133">Transmembrane helix</keyword>
<feature type="transmembrane region" description="Helical" evidence="6">
    <location>
        <begin position="43"/>
        <end position="65"/>
    </location>
</feature>